<name>A0ABY7BV27_9HYPH</name>
<reference evidence="2" key="1">
    <citation type="submission" date="2022-12" db="EMBL/GenBank/DDBJ databases">
        <title>Jiella pelagia sp. nov., isolated from phosphonate enriched culture of Northwest Pacific surface seawater.</title>
        <authorList>
            <person name="Shin D.Y."/>
            <person name="Hwang C.Y."/>
        </authorList>
    </citation>
    <scope>NUCLEOTIDE SEQUENCE</scope>
    <source>
        <strain evidence="2">HL-NP1</strain>
    </source>
</reference>
<evidence type="ECO:0000313" key="2">
    <source>
        <dbReference type="EMBL" id="WAP67657.1"/>
    </source>
</evidence>
<dbReference type="Pfam" id="PF04314">
    <property type="entry name" value="PCuAC"/>
    <property type="match status" value="1"/>
</dbReference>
<dbReference type="Gene3D" id="2.60.40.1890">
    <property type="entry name" value="PCu(A)C copper chaperone"/>
    <property type="match status" value="1"/>
</dbReference>
<keyword evidence="3" id="KW-1185">Reference proteome</keyword>
<dbReference type="RefSeq" id="WP_268880121.1">
    <property type="nucleotide sequence ID" value="NZ_CP114029.1"/>
</dbReference>
<organism evidence="2 3">
    <name type="scientific">Jiella pelagia</name>
    <dbReference type="NCBI Taxonomy" id="2986949"/>
    <lineage>
        <taxon>Bacteria</taxon>
        <taxon>Pseudomonadati</taxon>
        <taxon>Pseudomonadota</taxon>
        <taxon>Alphaproteobacteria</taxon>
        <taxon>Hyphomicrobiales</taxon>
        <taxon>Aurantimonadaceae</taxon>
        <taxon>Jiella</taxon>
    </lineage>
</organism>
<dbReference type="EMBL" id="CP114029">
    <property type="protein sequence ID" value="WAP67657.1"/>
    <property type="molecule type" value="Genomic_DNA"/>
</dbReference>
<keyword evidence="1" id="KW-0732">Signal</keyword>
<dbReference type="InterPro" id="IPR058248">
    <property type="entry name" value="Lxx211020-like"/>
</dbReference>
<feature type="signal peptide" evidence="1">
    <location>
        <begin position="1"/>
        <end position="22"/>
    </location>
</feature>
<dbReference type="PANTHER" id="PTHR36302:SF1">
    <property type="entry name" value="COPPER CHAPERONE PCU(A)C"/>
    <property type="match status" value="1"/>
</dbReference>
<sequence>MRVTIAAIAAAAAIAIVTTASAHSFKNGDLEIGHPWSRATLPNAPVAGGYMTIENTGTTDDRLLGGSTPAAGKVEIHQMKMDGDVMTMRPVPDGLVIPAGEMVTLAPGGYHLMLMKPQKPFKEGERVPLTLTFEKAGEVKVELAVDKPNAMGKADHAGHASMKTQ</sequence>
<gene>
    <name evidence="2" type="ORF">OH818_19515</name>
</gene>
<evidence type="ECO:0000256" key="1">
    <source>
        <dbReference type="SAM" id="SignalP"/>
    </source>
</evidence>
<evidence type="ECO:0000313" key="3">
    <source>
        <dbReference type="Proteomes" id="UP001164020"/>
    </source>
</evidence>
<proteinExistence type="predicted"/>
<accession>A0ABY7BV27</accession>
<dbReference type="InterPro" id="IPR007410">
    <property type="entry name" value="LpqE-like"/>
</dbReference>
<dbReference type="Proteomes" id="UP001164020">
    <property type="component" value="Chromosome"/>
</dbReference>
<dbReference type="PANTHER" id="PTHR36302">
    <property type="entry name" value="BLR7088 PROTEIN"/>
    <property type="match status" value="1"/>
</dbReference>
<protein>
    <submittedName>
        <fullName evidence="2">Copper chaperone PCu(A)C</fullName>
    </submittedName>
</protein>
<dbReference type="InterPro" id="IPR036182">
    <property type="entry name" value="PCuAC_sf"/>
</dbReference>
<dbReference type="SUPFAM" id="SSF110087">
    <property type="entry name" value="DR1885-like metal-binding protein"/>
    <property type="match status" value="1"/>
</dbReference>
<feature type="chain" id="PRO_5045071922" evidence="1">
    <location>
        <begin position="23"/>
        <end position="165"/>
    </location>
</feature>